<feature type="compositionally biased region" description="Basic and acidic residues" evidence="1">
    <location>
        <begin position="1"/>
        <end position="14"/>
    </location>
</feature>
<evidence type="ECO:0000256" key="1">
    <source>
        <dbReference type="SAM" id="MobiDB-lite"/>
    </source>
</evidence>
<dbReference type="AlphaFoldDB" id="X1PFR8"/>
<feature type="compositionally biased region" description="Basic and acidic residues" evidence="1">
    <location>
        <begin position="193"/>
        <end position="211"/>
    </location>
</feature>
<reference evidence="3" key="1">
    <citation type="journal article" date="2014" name="Front. Microbiol.">
        <title>High frequency of phylogenetically diverse reductive dehalogenase-homologous genes in deep subseafloor sedimentary metagenomes.</title>
        <authorList>
            <person name="Kawai M."/>
            <person name="Futagami T."/>
            <person name="Toyoda A."/>
            <person name="Takaki Y."/>
            <person name="Nishi S."/>
            <person name="Hori S."/>
            <person name="Arai W."/>
            <person name="Tsubouchi T."/>
            <person name="Morono Y."/>
            <person name="Uchiyama I."/>
            <person name="Ito T."/>
            <person name="Fujiyama A."/>
            <person name="Inagaki F."/>
            <person name="Takami H."/>
        </authorList>
    </citation>
    <scope>NUCLEOTIDE SEQUENCE</scope>
    <source>
        <strain evidence="3">Expedition CK06-06</strain>
    </source>
</reference>
<dbReference type="Pfam" id="PF06970">
    <property type="entry name" value="RepA_N"/>
    <property type="match status" value="1"/>
</dbReference>
<accession>X1PFR8</accession>
<feature type="region of interest" description="Disordered" evidence="1">
    <location>
        <begin position="186"/>
        <end position="211"/>
    </location>
</feature>
<organism evidence="3">
    <name type="scientific">marine sediment metagenome</name>
    <dbReference type="NCBI Taxonomy" id="412755"/>
    <lineage>
        <taxon>unclassified sequences</taxon>
        <taxon>metagenomes</taxon>
        <taxon>ecological metagenomes</taxon>
    </lineage>
</organism>
<proteinExistence type="predicted"/>
<evidence type="ECO:0000259" key="2">
    <source>
        <dbReference type="Pfam" id="PF06970"/>
    </source>
</evidence>
<evidence type="ECO:0000313" key="3">
    <source>
        <dbReference type="EMBL" id="GAI37870.1"/>
    </source>
</evidence>
<sequence>MSDDNLRDNRENRNKSPGLPSTNSTTSPNNKEYNSIPSNRFYTAQEEITIRFYQVPKALFKNPVYEGLDLGPKLMYSVLRDRLDLSIKNNWQDEKGYIYLIFSGEALSMLLEINKNTVTKYKRELVKYKLIIDKRMGQGNSNRIYVLKPEIKEFLNPKKADSRILKKHILESEKCVPNDTYVNEPSLNNVNRTRSEEVVENSREEIKKKQQ</sequence>
<protein>
    <recommendedName>
        <fullName evidence="2">Replication initiator A N-terminal domain-containing protein</fullName>
    </recommendedName>
</protein>
<comment type="caution">
    <text evidence="3">The sequence shown here is derived from an EMBL/GenBank/DDBJ whole genome shotgun (WGS) entry which is preliminary data.</text>
</comment>
<feature type="compositionally biased region" description="Polar residues" evidence="1">
    <location>
        <begin position="19"/>
        <end position="38"/>
    </location>
</feature>
<feature type="non-terminal residue" evidence="3">
    <location>
        <position position="211"/>
    </location>
</feature>
<gene>
    <name evidence="3" type="ORF">S06H3_51632</name>
</gene>
<feature type="region of interest" description="Disordered" evidence="1">
    <location>
        <begin position="1"/>
        <end position="38"/>
    </location>
</feature>
<name>X1PFR8_9ZZZZ</name>
<dbReference type="InterPro" id="IPR010724">
    <property type="entry name" value="RepA_N"/>
</dbReference>
<feature type="domain" description="Replication initiator A N-terminal" evidence="2">
    <location>
        <begin position="51"/>
        <end position="125"/>
    </location>
</feature>
<dbReference type="EMBL" id="BARV01032777">
    <property type="protein sequence ID" value="GAI37870.1"/>
    <property type="molecule type" value="Genomic_DNA"/>
</dbReference>